<evidence type="ECO:0000256" key="1">
    <source>
        <dbReference type="SAM" id="Phobius"/>
    </source>
</evidence>
<proteinExistence type="predicted"/>
<reference evidence="2 3" key="1">
    <citation type="submission" date="2018-06" db="EMBL/GenBank/DDBJ databases">
        <title>Genomic Encyclopedia of Archaeal and Bacterial Type Strains, Phase II (KMG-II): from individual species to whole genera.</title>
        <authorList>
            <person name="Goeker M."/>
        </authorList>
    </citation>
    <scope>NUCLEOTIDE SEQUENCE [LARGE SCALE GENOMIC DNA]</scope>
    <source>
        <strain evidence="2 3">ATCC BAA-1881</strain>
    </source>
</reference>
<keyword evidence="1" id="KW-1133">Transmembrane helix</keyword>
<name>A0A326UIX7_THEHA</name>
<keyword evidence="3" id="KW-1185">Reference proteome</keyword>
<sequence>MNAADRQEQRRPGCMALLFRWLHFLVVTTPGRVVVGIIYVVSGLAYGFSSYTVHYQAGPSGPYHLLVSGDSYYLSTESEQNVYYRVAVGDFQPMPHIQAEQWDKPPIVSLLIEDRAEHFELWLPDGRRLRGKSYRVVQLTLSPNETFTSATLRQHPDGYSVNRWPLGLGSLGFGLLWWLFASLGLLLDWLAKRKGRYGELRVSEEKALELLDKQNRREDLYVPEHWLRRIRRALRDRGRD</sequence>
<dbReference type="EMBL" id="QKUF01000001">
    <property type="protein sequence ID" value="PZW36690.1"/>
    <property type="molecule type" value="Genomic_DNA"/>
</dbReference>
<accession>A0A326UIX7</accession>
<evidence type="ECO:0000313" key="2">
    <source>
        <dbReference type="EMBL" id="PZW36690.1"/>
    </source>
</evidence>
<evidence type="ECO:0000313" key="3">
    <source>
        <dbReference type="Proteomes" id="UP000248806"/>
    </source>
</evidence>
<protein>
    <submittedName>
        <fullName evidence="2">Uncharacterized protein</fullName>
    </submittedName>
</protein>
<gene>
    <name evidence="2" type="ORF">EI42_00871</name>
</gene>
<feature type="transmembrane region" description="Helical" evidence="1">
    <location>
        <begin position="166"/>
        <end position="191"/>
    </location>
</feature>
<keyword evidence="1" id="KW-0472">Membrane</keyword>
<comment type="caution">
    <text evidence="2">The sequence shown here is derived from an EMBL/GenBank/DDBJ whole genome shotgun (WGS) entry which is preliminary data.</text>
</comment>
<organism evidence="2 3">
    <name type="scientific">Thermosporothrix hazakensis</name>
    <dbReference type="NCBI Taxonomy" id="644383"/>
    <lineage>
        <taxon>Bacteria</taxon>
        <taxon>Bacillati</taxon>
        <taxon>Chloroflexota</taxon>
        <taxon>Ktedonobacteria</taxon>
        <taxon>Ktedonobacterales</taxon>
        <taxon>Thermosporotrichaceae</taxon>
        <taxon>Thermosporothrix</taxon>
    </lineage>
</organism>
<dbReference type="AlphaFoldDB" id="A0A326UIX7"/>
<dbReference type="RefSeq" id="WP_111319152.1">
    <property type="nucleotide sequence ID" value="NZ_BIFX01000001.1"/>
</dbReference>
<dbReference type="Proteomes" id="UP000248806">
    <property type="component" value="Unassembled WGS sequence"/>
</dbReference>
<feature type="transmembrane region" description="Helical" evidence="1">
    <location>
        <begin position="21"/>
        <end position="41"/>
    </location>
</feature>
<keyword evidence="1" id="KW-0812">Transmembrane</keyword>